<dbReference type="SUPFAM" id="SSF57610">
    <property type="entry name" value="Thyroglobulin type-1 domain"/>
    <property type="match status" value="3"/>
</dbReference>
<keyword evidence="9" id="KW-1185">Reference proteome</keyword>
<dbReference type="SMART" id="SM00211">
    <property type="entry name" value="TY"/>
    <property type="match status" value="3"/>
</dbReference>
<gene>
    <name evidence="8" type="ORF">ODALV1_LOCUS13444</name>
</gene>
<evidence type="ECO:0000256" key="1">
    <source>
        <dbReference type="ARBA" id="ARBA00004613"/>
    </source>
</evidence>
<accession>A0ABP1QT54</accession>
<dbReference type="InterPro" id="IPR036857">
    <property type="entry name" value="Thyroglobulin_1_sf"/>
</dbReference>
<dbReference type="PANTHER" id="PTHR12352">
    <property type="entry name" value="SECRETED MODULAR CALCIUM-BINDING PROTEIN"/>
    <property type="match status" value="1"/>
</dbReference>
<dbReference type="PROSITE" id="PS51162">
    <property type="entry name" value="THYROGLOBULIN_1_2"/>
    <property type="match status" value="2"/>
</dbReference>
<protein>
    <recommendedName>
        <fullName evidence="7">Thyroglobulin type-1 domain-containing protein</fullName>
    </recommendedName>
</protein>
<feature type="signal peptide" evidence="6">
    <location>
        <begin position="1"/>
        <end position="32"/>
    </location>
</feature>
<feature type="domain" description="Thyroglobulin type-1" evidence="7">
    <location>
        <begin position="160"/>
        <end position="225"/>
    </location>
</feature>
<sequence>MANFKVSMWTTTSAMKFTFLIPLIFCLGVTSSEERVCSEPRPVGCPQVVCNLMNSRKTDLCNEIECEGITAEDCISSGSTYERDLTMCGCCPGCAKYLDVGDPCDVSPSVPSADPNCTDPFCPILQNRCKLGLECKYLGESSKVCSMPPASKPGEEQEDTEACFYKRTLGIVGSLHWTPNCEPDGSYSPIQCKGSIHDGVCFCSDGEGNRIFGREWWGKAENQTCACSRRVHGLRAAGNIAAIHCAPDGNYEPLQCDMDSGVCYCVDPQTGKLNGAVLPEHQWRNLPCYSVNLTNWDATGEYLRVCDSEWTAGQRLSKEAAMHGLNVVAVKDLNCDYDGSYAPVQRVGAEWFCVNKVGGNGPHHQLIQYSRMDCQCYRDSVLYTEAGRTFQRVCDEATGNYNSYDLFEPVRGLYSCSDKDGFFFGDKVVEDLVCCLLGDCSGRPESVRNQCYNEETKRGFRSCSSWLT</sequence>
<feature type="chain" id="PRO_5047360481" description="Thyroglobulin type-1 domain-containing protein" evidence="6">
    <location>
        <begin position="33"/>
        <end position="468"/>
    </location>
</feature>
<dbReference type="Proteomes" id="UP001642540">
    <property type="component" value="Unassembled WGS sequence"/>
</dbReference>
<keyword evidence="4 5" id="KW-1015">Disulfide bond</keyword>
<evidence type="ECO:0000256" key="3">
    <source>
        <dbReference type="ARBA" id="ARBA00022737"/>
    </source>
</evidence>
<evidence type="ECO:0000313" key="8">
    <source>
        <dbReference type="EMBL" id="CAL8109520.1"/>
    </source>
</evidence>
<dbReference type="Gene3D" id="4.10.800.10">
    <property type="entry name" value="Thyroglobulin type-1"/>
    <property type="match status" value="2"/>
</dbReference>
<proteinExistence type="predicted"/>
<dbReference type="InterPro" id="IPR000716">
    <property type="entry name" value="Thyroglobulin_1"/>
</dbReference>
<name>A0ABP1QT54_9HEXA</name>
<dbReference type="PANTHER" id="PTHR12352:SF3">
    <property type="entry name" value="NIDOGEN-2"/>
    <property type="match status" value="1"/>
</dbReference>
<feature type="disulfide bond" evidence="5">
    <location>
        <begin position="256"/>
        <end position="263"/>
    </location>
</feature>
<feature type="domain" description="Thyroglobulin type-1" evidence="7">
    <location>
        <begin position="227"/>
        <end position="288"/>
    </location>
</feature>
<dbReference type="EMBL" id="CAXLJM020000041">
    <property type="protein sequence ID" value="CAL8109520.1"/>
    <property type="molecule type" value="Genomic_DNA"/>
</dbReference>
<reference evidence="8 9" key="1">
    <citation type="submission" date="2024-08" db="EMBL/GenBank/DDBJ databases">
        <authorList>
            <person name="Cucini C."/>
            <person name="Frati F."/>
        </authorList>
    </citation>
    <scope>NUCLEOTIDE SEQUENCE [LARGE SCALE GENOMIC DNA]</scope>
</reference>
<comment type="caution">
    <text evidence="8">The sequence shown here is derived from an EMBL/GenBank/DDBJ whole genome shotgun (WGS) entry which is preliminary data.</text>
</comment>
<keyword evidence="3" id="KW-0677">Repeat</keyword>
<evidence type="ECO:0000256" key="4">
    <source>
        <dbReference type="ARBA" id="ARBA00023157"/>
    </source>
</evidence>
<dbReference type="InterPro" id="IPR051950">
    <property type="entry name" value="Dev_reg/Prot_inhib"/>
</dbReference>
<dbReference type="Pfam" id="PF00086">
    <property type="entry name" value="Thyroglobulin_1"/>
    <property type="match status" value="2"/>
</dbReference>
<evidence type="ECO:0000256" key="6">
    <source>
        <dbReference type="SAM" id="SignalP"/>
    </source>
</evidence>
<keyword evidence="2" id="KW-0964">Secreted</keyword>
<evidence type="ECO:0000256" key="2">
    <source>
        <dbReference type="ARBA" id="ARBA00022525"/>
    </source>
</evidence>
<evidence type="ECO:0000313" key="9">
    <source>
        <dbReference type="Proteomes" id="UP001642540"/>
    </source>
</evidence>
<comment type="subcellular location">
    <subcellularLocation>
        <location evidence="1">Secreted</location>
    </subcellularLocation>
</comment>
<evidence type="ECO:0000259" key="7">
    <source>
        <dbReference type="PROSITE" id="PS51162"/>
    </source>
</evidence>
<organism evidence="8 9">
    <name type="scientific">Orchesella dallaii</name>
    <dbReference type="NCBI Taxonomy" id="48710"/>
    <lineage>
        <taxon>Eukaryota</taxon>
        <taxon>Metazoa</taxon>
        <taxon>Ecdysozoa</taxon>
        <taxon>Arthropoda</taxon>
        <taxon>Hexapoda</taxon>
        <taxon>Collembola</taxon>
        <taxon>Entomobryomorpha</taxon>
        <taxon>Entomobryoidea</taxon>
        <taxon>Orchesellidae</taxon>
        <taxon>Orchesellinae</taxon>
        <taxon>Orchesella</taxon>
    </lineage>
</organism>
<evidence type="ECO:0000256" key="5">
    <source>
        <dbReference type="PROSITE-ProRule" id="PRU00500"/>
    </source>
</evidence>
<comment type="caution">
    <text evidence="5">Lacks conserved residue(s) required for the propagation of feature annotation.</text>
</comment>
<dbReference type="CDD" id="cd00191">
    <property type="entry name" value="TY"/>
    <property type="match status" value="2"/>
</dbReference>
<keyword evidence="6" id="KW-0732">Signal</keyword>